<reference evidence="1 2" key="1">
    <citation type="submission" date="2019-07" db="EMBL/GenBank/DDBJ databases">
        <authorList>
            <person name="Jastrzebski P J."/>
            <person name="Paukszto L."/>
            <person name="Jastrzebski P J."/>
        </authorList>
    </citation>
    <scope>NUCLEOTIDE SEQUENCE [LARGE SCALE GENOMIC DNA]</scope>
    <source>
        <strain evidence="1 2">WMS-il1</strain>
    </source>
</reference>
<dbReference type="Proteomes" id="UP000321570">
    <property type="component" value="Unassembled WGS sequence"/>
</dbReference>
<organism evidence="1 2">
    <name type="scientific">Hymenolepis diminuta</name>
    <name type="common">Rat tapeworm</name>
    <dbReference type="NCBI Taxonomy" id="6216"/>
    <lineage>
        <taxon>Eukaryota</taxon>
        <taxon>Metazoa</taxon>
        <taxon>Spiralia</taxon>
        <taxon>Lophotrochozoa</taxon>
        <taxon>Platyhelminthes</taxon>
        <taxon>Cestoda</taxon>
        <taxon>Eucestoda</taxon>
        <taxon>Cyclophyllidea</taxon>
        <taxon>Hymenolepididae</taxon>
        <taxon>Hymenolepis</taxon>
    </lineage>
</organism>
<gene>
    <name evidence="1" type="ORF">WMSIL1_LOCUS7372</name>
</gene>
<name>A0A564YMH4_HYMDI</name>
<dbReference type="AlphaFoldDB" id="A0A564YMH4"/>
<evidence type="ECO:0000313" key="1">
    <source>
        <dbReference type="EMBL" id="VUZ47908.1"/>
    </source>
</evidence>
<sequence>MILDIIGIVYDWMPPESDLMIFLHFGDCPNAINQKTFSPCIHQSILKTPVKTQMITRRYFLSPFNPLIAIPLSLHSQLDSFFSFCHIYSSLLPLLPVKFYGHALIQFLSLSALQPFPSLYLSLLRFIKVLSSLILNFCSFF</sequence>
<keyword evidence="2" id="KW-1185">Reference proteome</keyword>
<proteinExistence type="predicted"/>
<dbReference type="EMBL" id="CABIJS010000256">
    <property type="protein sequence ID" value="VUZ47908.1"/>
    <property type="molecule type" value="Genomic_DNA"/>
</dbReference>
<evidence type="ECO:0000313" key="2">
    <source>
        <dbReference type="Proteomes" id="UP000321570"/>
    </source>
</evidence>
<accession>A0A564YMH4</accession>
<protein>
    <submittedName>
        <fullName evidence="1">Uncharacterized protein</fullName>
    </submittedName>
</protein>